<evidence type="ECO:0000313" key="1">
    <source>
        <dbReference type="EMBL" id="SDJ19310.1"/>
    </source>
</evidence>
<organism evidence="1 2">
    <name type="scientific">Arthrobacter cupressi</name>
    <dbReference type="NCBI Taxonomy" id="1045773"/>
    <lineage>
        <taxon>Bacteria</taxon>
        <taxon>Bacillati</taxon>
        <taxon>Actinomycetota</taxon>
        <taxon>Actinomycetes</taxon>
        <taxon>Micrococcales</taxon>
        <taxon>Micrococcaceae</taxon>
        <taxon>Arthrobacter</taxon>
    </lineage>
</organism>
<keyword evidence="2" id="KW-1185">Reference proteome</keyword>
<evidence type="ECO:0000313" key="2">
    <source>
        <dbReference type="Proteomes" id="UP000182130"/>
    </source>
</evidence>
<dbReference type="RefSeq" id="WP_074589083.1">
    <property type="nucleotide sequence ID" value="NZ_FNEI01000008.1"/>
</dbReference>
<dbReference type="OrthoDB" id="4950354at2"/>
<dbReference type="EMBL" id="FNEI01000008">
    <property type="protein sequence ID" value="SDJ19310.1"/>
    <property type="molecule type" value="Genomic_DNA"/>
</dbReference>
<dbReference type="AlphaFoldDB" id="A0A1G8RSG4"/>
<dbReference type="Proteomes" id="UP000182130">
    <property type="component" value="Unassembled WGS sequence"/>
</dbReference>
<dbReference type="STRING" id="1045773.SAMN05216555_10838"/>
<gene>
    <name evidence="1" type="ORF">SAMN05216555_10838</name>
</gene>
<protein>
    <submittedName>
        <fullName evidence="1">Glycine zipper</fullName>
    </submittedName>
</protein>
<name>A0A1G8RSG4_9MICC</name>
<accession>A0A1G8RSG4</accession>
<sequence>MARKPPGNPSGSRPDRKRPHRNGRGLFVGAVIGAVAGFFVGRNLGNPVFGTLIGAVIVAALMYRINPGPWKRD</sequence>
<proteinExistence type="predicted"/>
<reference evidence="2" key="1">
    <citation type="submission" date="2016-10" db="EMBL/GenBank/DDBJ databases">
        <authorList>
            <person name="Varghese N."/>
            <person name="Submissions S."/>
        </authorList>
    </citation>
    <scope>NUCLEOTIDE SEQUENCE [LARGE SCALE GENOMIC DNA]</scope>
    <source>
        <strain evidence="2">CGMCC 1.10783</strain>
    </source>
</reference>